<sequence length="127" mass="14381">MYVMGDFIIIYTFLGCNVNFNITRIPSKREFHPPSSRLLTAIVLPPFRPRPASIGSLSHFQILQNPRPLVQSYHLTVTYPLCTALKDFRNNPPTETFASSIHFSLFMCDSQGVEGESSASRISIRFL</sequence>
<evidence type="ECO:0000313" key="2">
    <source>
        <dbReference type="Proteomes" id="UP001386955"/>
    </source>
</evidence>
<name>A0AAN9SII3_PSOTE</name>
<dbReference type="Proteomes" id="UP001386955">
    <property type="component" value="Unassembled WGS sequence"/>
</dbReference>
<keyword evidence="2" id="KW-1185">Reference proteome</keyword>
<proteinExistence type="predicted"/>
<dbReference type="AlphaFoldDB" id="A0AAN9SII3"/>
<organism evidence="1 2">
    <name type="scientific">Psophocarpus tetragonolobus</name>
    <name type="common">Winged bean</name>
    <name type="synonym">Dolichos tetragonolobus</name>
    <dbReference type="NCBI Taxonomy" id="3891"/>
    <lineage>
        <taxon>Eukaryota</taxon>
        <taxon>Viridiplantae</taxon>
        <taxon>Streptophyta</taxon>
        <taxon>Embryophyta</taxon>
        <taxon>Tracheophyta</taxon>
        <taxon>Spermatophyta</taxon>
        <taxon>Magnoliopsida</taxon>
        <taxon>eudicotyledons</taxon>
        <taxon>Gunneridae</taxon>
        <taxon>Pentapetalae</taxon>
        <taxon>rosids</taxon>
        <taxon>fabids</taxon>
        <taxon>Fabales</taxon>
        <taxon>Fabaceae</taxon>
        <taxon>Papilionoideae</taxon>
        <taxon>50 kb inversion clade</taxon>
        <taxon>NPAAA clade</taxon>
        <taxon>indigoferoid/millettioid clade</taxon>
        <taxon>Phaseoleae</taxon>
        <taxon>Psophocarpus</taxon>
    </lineage>
</organism>
<accession>A0AAN9SII3</accession>
<evidence type="ECO:0000313" key="1">
    <source>
        <dbReference type="EMBL" id="KAK7394277.1"/>
    </source>
</evidence>
<reference evidence="1 2" key="1">
    <citation type="submission" date="2024-01" db="EMBL/GenBank/DDBJ databases">
        <title>The genomes of 5 underutilized Papilionoideae crops provide insights into root nodulation and disease resistanc.</title>
        <authorList>
            <person name="Jiang F."/>
        </authorList>
    </citation>
    <scope>NUCLEOTIDE SEQUENCE [LARGE SCALE GENOMIC DNA]</scope>
    <source>
        <strain evidence="1">DUOXIRENSHENG_FW03</strain>
        <tissue evidence="1">Leaves</tissue>
    </source>
</reference>
<dbReference type="EMBL" id="JAYMYS010000004">
    <property type="protein sequence ID" value="KAK7394277.1"/>
    <property type="molecule type" value="Genomic_DNA"/>
</dbReference>
<comment type="caution">
    <text evidence="1">The sequence shown here is derived from an EMBL/GenBank/DDBJ whole genome shotgun (WGS) entry which is preliminary data.</text>
</comment>
<gene>
    <name evidence="1" type="ORF">VNO78_14799</name>
</gene>
<protein>
    <submittedName>
        <fullName evidence="1">Uncharacterized protein</fullName>
    </submittedName>
</protein>